<dbReference type="RefSeq" id="WP_240309250.1">
    <property type="nucleotide sequence ID" value="NZ_FXAR01000009.1"/>
</dbReference>
<evidence type="ECO:0000256" key="2">
    <source>
        <dbReference type="PIRSR" id="PIRSR639383-1"/>
    </source>
</evidence>
<organism evidence="6 7">
    <name type="scientific">Corynebacterium pollutisoli</name>
    <dbReference type="NCBI Taxonomy" id="1610489"/>
    <lineage>
        <taxon>Bacteria</taxon>
        <taxon>Bacillati</taxon>
        <taxon>Actinomycetota</taxon>
        <taxon>Actinomycetes</taxon>
        <taxon>Mycobacteriales</taxon>
        <taxon>Corynebacteriaceae</taxon>
        <taxon>Corynebacterium</taxon>
    </lineage>
</organism>
<dbReference type="PANTHER" id="PTHR42997">
    <property type="entry name" value="HIT FAMILY HYDROLASE"/>
    <property type="match status" value="1"/>
</dbReference>
<feature type="active site" description="Tele-AMP-histidine intermediate" evidence="2">
    <location>
        <position position="142"/>
    </location>
</feature>
<feature type="binding site" evidence="3">
    <location>
        <begin position="134"/>
        <end position="137"/>
    </location>
    <ligand>
        <name>substrate</name>
    </ligand>
</feature>
<dbReference type="AlphaFoldDB" id="A0A1X7K677"/>
<dbReference type="InterPro" id="IPR052908">
    <property type="entry name" value="AP-4-A_phosphorylase"/>
</dbReference>
<evidence type="ECO:0000256" key="1">
    <source>
        <dbReference type="ARBA" id="ARBA00022741"/>
    </source>
</evidence>
<dbReference type="InterPro" id="IPR039383">
    <property type="entry name" value="FHIT"/>
</dbReference>
<dbReference type="InterPro" id="IPR011146">
    <property type="entry name" value="HIT-like"/>
</dbReference>
<dbReference type="STRING" id="1610489.SAMN06295981_2260"/>
<dbReference type="Proteomes" id="UP000193309">
    <property type="component" value="Unassembled WGS sequence"/>
</dbReference>
<gene>
    <name evidence="6" type="ORF">SAMN06295981_2260</name>
</gene>
<accession>A0A1X7K677</accession>
<dbReference type="Gene3D" id="3.30.428.10">
    <property type="entry name" value="HIT-like"/>
    <property type="match status" value="1"/>
</dbReference>
<dbReference type="SUPFAM" id="SSF54197">
    <property type="entry name" value="HIT-like"/>
    <property type="match status" value="1"/>
</dbReference>
<name>A0A1X7K677_9CORY</name>
<evidence type="ECO:0000256" key="4">
    <source>
        <dbReference type="PROSITE-ProRule" id="PRU00464"/>
    </source>
</evidence>
<evidence type="ECO:0000313" key="6">
    <source>
        <dbReference type="EMBL" id="SMG36537.1"/>
    </source>
</evidence>
<feature type="domain" description="HIT" evidence="5">
    <location>
        <begin position="46"/>
        <end position="155"/>
    </location>
</feature>
<dbReference type="EMBL" id="FXAR01000009">
    <property type="protein sequence ID" value="SMG36537.1"/>
    <property type="molecule type" value="Genomic_DNA"/>
</dbReference>
<keyword evidence="6" id="KW-0808">Transferase</keyword>
<dbReference type="Pfam" id="PF01230">
    <property type="entry name" value="HIT"/>
    <property type="match status" value="1"/>
</dbReference>
<evidence type="ECO:0000256" key="3">
    <source>
        <dbReference type="PIRSR" id="PIRSR639383-2"/>
    </source>
</evidence>
<dbReference type="PANTHER" id="PTHR42997:SF1">
    <property type="entry name" value="AP-4-A PHOSPHORYLASE"/>
    <property type="match status" value="1"/>
</dbReference>
<dbReference type="CDD" id="cd01275">
    <property type="entry name" value="FHIT"/>
    <property type="match status" value="1"/>
</dbReference>
<keyword evidence="1" id="KW-0547">Nucleotide-binding</keyword>
<feature type="binding site" evidence="3">
    <location>
        <position position="72"/>
    </location>
    <ligand>
        <name>substrate</name>
    </ligand>
</feature>
<keyword evidence="7" id="KW-1185">Reference proteome</keyword>
<dbReference type="GO" id="GO:0016779">
    <property type="term" value="F:nucleotidyltransferase activity"/>
    <property type="evidence" value="ECO:0007669"/>
    <property type="project" value="UniProtKB-KW"/>
</dbReference>
<feature type="binding site" evidence="3">
    <location>
        <position position="144"/>
    </location>
    <ligand>
        <name>substrate</name>
    </ligand>
</feature>
<keyword evidence="6" id="KW-0548">Nucleotidyltransferase</keyword>
<feature type="short sequence motif" description="Histidine triad motif" evidence="4">
    <location>
        <begin position="140"/>
        <end position="144"/>
    </location>
</feature>
<evidence type="ECO:0000259" key="5">
    <source>
        <dbReference type="PROSITE" id="PS51084"/>
    </source>
</evidence>
<protein>
    <submittedName>
        <fullName evidence="6">ATP adenylyltransferase</fullName>
    </submittedName>
</protein>
<reference evidence="7" key="1">
    <citation type="submission" date="2017-04" db="EMBL/GenBank/DDBJ databases">
        <authorList>
            <person name="Varghese N."/>
            <person name="Submissions S."/>
        </authorList>
    </citation>
    <scope>NUCLEOTIDE SEQUENCE [LARGE SCALE GENOMIC DNA]</scope>
    <source>
        <strain evidence="7">VDS</strain>
    </source>
</reference>
<proteinExistence type="predicted"/>
<dbReference type="PROSITE" id="PS51084">
    <property type="entry name" value="HIT_2"/>
    <property type="match status" value="1"/>
</dbReference>
<evidence type="ECO:0000313" key="7">
    <source>
        <dbReference type="Proteomes" id="UP000193309"/>
    </source>
</evidence>
<sequence>MQPAAANTWTDTGVGEEDALTRLWAPYRMGYIRNRPAAGAEKPSDPFVEAPKMSDEDALIVARGELVYAILNLYPYNAGHMMVIPYRQTADLEDLSPEEMTELMGFVTTAVKVLKKVSNPEGINVGFNLGKASGGSVGDHIHMHIVPRWSGDANFLTILGGTKVLPQLLRDTRALLAEAWVEVERA</sequence>
<dbReference type="InterPro" id="IPR036265">
    <property type="entry name" value="HIT-like_sf"/>
</dbReference>
<dbReference type="GO" id="GO:0000166">
    <property type="term" value="F:nucleotide binding"/>
    <property type="evidence" value="ECO:0007669"/>
    <property type="project" value="UniProtKB-KW"/>
</dbReference>